<keyword evidence="2" id="KW-0472">Membrane</keyword>
<name>A0A8H8RSX9_9HELO</name>
<sequence length="747" mass="83434">MDWKPKHERRDEALLPSHEYSSDDSDHEEQADEDVEGRNSFKGTLFVILCTTATLTARRMLRDSFPRCLIDERQRSFFVLLLQVTASCSVAVVVLFVKLKNFRKPRLINEGIEERKYTVLQKLVIGIRLFVSASISAIAVLCGAGALMLFENLGVFAMLPILTYVSDSLILRFLHIIRVSRHEKSDIVWASFWKVILVSFCIAVAVREDYRLDDTALLLALTSLGLTSIARSMSKIGPRYEKGQATWDTPLHVVLLTGIPALAITGYATVQFEDMVAASHITQSWSFWRRLMNIGPGVLLHVVFSGTMNSAYPFLSQDLAGGALEDPSIQGKEAVRNTLHTGFWITLLGVYGKEHNLINWYQAIAFAILYVVSVGPRHIGYYPPRFLNLILRILRRKPQPIHSEPWQFAVILPITTIVFAILISTNSMYWIDTAAYNRNLRTWLDPAKLSVDTVYRPPQMRSLDIIIAHSPGDPIESITELIAAYTSVRALSSFGPRIIVYTKDADLSNTTPDSIRGSFAGDLSIQSLHNSGGVSATFMHHILYAWEFISQQTLFLSTSSEYPLLHTTKRLNAYFQPAGFPLPDAQPKTGFLHLGEQEACWCGACSDSTGWDDTFHLVPSMWAAARPGASTCESVLVTRGNEFVASAARVRGVKRDVWQMLYDALTNEDMGNAWSHASDKLPRMLEGEGRMGRWVADSVEEPVLGLTVERLWAILLQCSGPEIAWRCPSLGRGLRRGGGRDDCACID</sequence>
<feature type="transmembrane region" description="Helical" evidence="2">
    <location>
        <begin position="155"/>
        <end position="175"/>
    </location>
</feature>
<protein>
    <submittedName>
        <fullName evidence="3">Uncharacterized protein</fullName>
    </submittedName>
</protein>
<organism evidence="3 4">
    <name type="scientific">Lachnellula subtilissima</name>
    <dbReference type="NCBI Taxonomy" id="602034"/>
    <lineage>
        <taxon>Eukaryota</taxon>
        <taxon>Fungi</taxon>
        <taxon>Dikarya</taxon>
        <taxon>Ascomycota</taxon>
        <taxon>Pezizomycotina</taxon>
        <taxon>Leotiomycetes</taxon>
        <taxon>Helotiales</taxon>
        <taxon>Lachnaceae</taxon>
        <taxon>Lachnellula</taxon>
    </lineage>
</organism>
<keyword evidence="2" id="KW-0812">Transmembrane</keyword>
<evidence type="ECO:0000256" key="2">
    <source>
        <dbReference type="SAM" id="Phobius"/>
    </source>
</evidence>
<evidence type="ECO:0000313" key="4">
    <source>
        <dbReference type="Proteomes" id="UP000462212"/>
    </source>
</evidence>
<feature type="transmembrane region" description="Helical" evidence="2">
    <location>
        <begin position="125"/>
        <end position="149"/>
    </location>
</feature>
<comment type="caution">
    <text evidence="3">The sequence shown here is derived from an EMBL/GenBank/DDBJ whole genome shotgun (WGS) entry which is preliminary data.</text>
</comment>
<dbReference type="AlphaFoldDB" id="A0A8H8RSX9"/>
<dbReference type="Proteomes" id="UP000462212">
    <property type="component" value="Unassembled WGS sequence"/>
</dbReference>
<feature type="compositionally biased region" description="Acidic residues" evidence="1">
    <location>
        <begin position="22"/>
        <end position="35"/>
    </location>
</feature>
<reference evidence="3 4" key="1">
    <citation type="submission" date="2018-05" db="EMBL/GenBank/DDBJ databases">
        <title>Genome sequencing and assembly of the regulated plant pathogen Lachnellula willkommii and related sister species for the development of diagnostic species identification markers.</title>
        <authorList>
            <person name="Giroux E."/>
            <person name="Bilodeau G."/>
        </authorList>
    </citation>
    <scope>NUCLEOTIDE SEQUENCE [LARGE SCALE GENOMIC DNA]</scope>
    <source>
        <strain evidence="3 4">CBS 197.66</strain>
    </source>
</reference>
<dbReference type="EMBL" id="QGMJ01000194">
    <property type="protein sequence ID" value="TVY40117.1"/>
    <property type="molecule type" value="Genomic_DNA"/>
</dbReference>
<feature type="transmembrane region" description="Helical" evidence="2">
    <location>
        <begin position="212"/>
        <end position="230"/>
    </location>
</feature>
<gene>
    <name evidence="3" type="ORF">LSUB1_G003596</name>
</gene>
<proteinExistence type="predicted"/>
<feature type="compositionally biased region" description="Basic and acidic residues" evidence="1">
    <location>
        <begin position="1"/>
        <end position="13"/>
    </location>
</feature>
<feature type="transmembrane region" description="Helical" evidence="2">
    <location>
        <begin position="77"/>
        <end position="97"/>
    </location>
</feature>
<dbReference type="PANTHER" id="PTHR37490">
    <property type="entry name" value="EXPRESSED PROTEIN"/>
    <property type="match status" value="1"/>
</dbReference>
<evidence type="ECO:0000313" key="3">
    <source>
        <dbReference type="EMBL" id="TVY40117.1"/>
    </source>
</evidence>
<evidence type="ECO:0000256" key="1">
    <source>
        <dbReference type="SAM" id="MobiDB-lite"/>
    </source>
</evidence>
<accession>A0A8H8RSX9</accession>
<dbReference type="PANTHER" id="PTHR37490:SF1">
    <property type="entry name" value="GLYCOSYLTRANSFERASE 2-LIKE DOMAIN-CONTAINING PROTEIN"/>
    <property type="match status" value="1"/>
</dbReference>
<feature type="transmembrane region" description="Helical" evidence="2">
    <location>
        <begin position="360"/>
        <end position="384"/>
    </location>
</feature>
<feature type="region of interest" description="Disordered" evidence="1">
    <location>
        <begin position="1"/>
        <end position="36"/>
    </location>
</feature>
<keyword evidence="4" id="KW-1185">Reference proteome</keyword>
<dbReference type="OrthoDB" id="28755at2759"/>
<feature type="transmembrane region" description="Helical" evidence="2">
    <location>
        <begin position="187"/>
        <end position="206"/>
    </location>
</feature>
<feature type="transmembrane region" description="Helical" evidence="2">
    <location>
        <begin position="251"/>
        <end position="270"/>
    </location>
</feature>
<keyword evidence="2" id="KW-1133">Transmembrane helix</keyword>
<feature type="transmembrane region" description="Helical" evidence="2">
    <location>
        <begin position="405"/>
        <end position="431"/>
    </location>
</feature>
<feature type="transmembrane region" description="Helical" evidence="2">
    <location>
        <begin position="40"/>
        <end position="57"/>
    </location>
</feature>